<dbReference type="EMBL" id="FNPE01000005">
    <property type="protein sequence ID" value="SDY54556.1"/>
    <property type="molecule type" value="Genomic_DNA"/>
</dbReference>
<organism evidence="1 2">
    <name type="scientific">Delftia lacustris</name>
    <dbReference type="NCBI Taxonomy" id="558537"/>
    <lineage>
        <taxon>Bacteria</taxon>
        <taxon>Pseudomonadati</taxon>
        <taxon>Pseudomonadota</taxon>
        <taxon>Betaproteobacteria</taxon>
        <taxon>Burkholderiales</taxon>
        <taxon>Comamonadaceae</taxon>
        <taxon>Delftia</taxon>
    </lineage>
</organism>
<name>A0A1H3KRC8_9BURK</name>
<accession>A0A1H3KRC8</accession>
<sequence>MTQHKVHYYVESGWPDDYVAGCHIEEYHASTADEDKVTCKHCLRNLANERAQAQQKGPAL</sequence>
<proteinExistence type="predicted"/>
<dbReference type="AlphaFoldDB" id="A0A1H3KRC8"/>
<gene>
    <name evidence="1" type="ORF">SAMN05421547_105283</name>
</gene>
<dbReference type="RefSeq" id="WP_074921454.1">
    <property type="nucleotide sequence ID" value="NZ_CP141274.1"/>
</dbReference>
<protein>
    <submittedName>
        <fullName evidence="1">Uncharacterized protein</fullName>
    </submittedName>
</protein>
<dbReference type="GeneID" id="94691336"/>
<evidence type="ECO:0000313" key="2">
    <source>
        <dbReference type="Proteomes" id="UP000183417"/>
    </source>
</evidence>
<dbReference type="Proteomes" id="UP000183417">
    <property type="component" value="Unassembled WGS sequence"/>
</dbReference>
<reference evidence="1 2" key="1">
    <citation type="submission" date="2016-10" db="EMBL/GenBank/DDBJ databases">
        <authorList>
            <person name="de Groot N.N."/>
        </authorList>
    </citation>
    <scope>NUCLEOTIDE SEQUENCE [LARGE SCALE GENOMIC DNA]</scope>
    <source>
        <strain evidence="1 2">LMG 24775</strain>
    </source>
</reference>
<evidence type="ECO:0000313" key="1">
    <source>
        <dbReference type="EMBL" id="SDY54556.1"/>
    </source>
</evidence>